<protein>
    <recommendedName>
        <fullName evidence="3">Transglutaminase-like domain-containing protein</fullName>
    </recommendedName>
</protein>
<dbReference type="EMBL" id="DXDC01000485">
    <property type="protein sequence ID" value="HIY67761.1"/>
    <property type="molecule type" value="Genomic_DNA"/>
</dbReference>
<feature type="compositionally biased region" description="Acidic residues" evidence="1">
    <location>
        <begin position="605"/>
        <end position="621"/>
    </location>
</feature>
<feature type="transmembrane region" description="Helical" evidence="2">
    <location>
        <begin position="648"/>
        <end position="668"/>
    </location>
</feature>
<gene>
    <name evidence="4" type="ORF">H9830_15965</name>
</gene>
<feature type="transmembrane region" description="Helical" evidence="2">
    <location>
        <begin position="195"/>
        <end position="211"/>
    </location>
</feature>
<feature type="transmembrane region" description="Helical" evidence="2">
    <location>
        <begin position="80"/>
        <end position="100"/>
    </location>
</feature>
<dbReference type="InterPro" id="IPR052901">
    <property type="entry name" value="Bact_TGase-like"/>
</dbReference>
<organism evidence="4 5">
    <name type="scientific">Candidatus Agrococcus pullicola</name>
    <dbReference type="NCBI Taxonomy" id="2838429"/>
    <lineage>
        <taxon>Bacteria</taxon>
        <taxon>Bacillati</taxon>
        <taxon>Actinomycetota</taxon>
        <taxon>Actinomycetes</taxon>
        <taxon>Micrococcales</taxon>
        <taxon>Microbacteriaceae</taxon>
        <taxon>Agrococcus</taxon>
    </lineage>
</organism>
<feature type="transmembrane region" description="Helical" evidence="2">
    <location>
        <begin position="223"/>
        <end position="241"/>
    </location>
</feature>
<reference evidence="4" key="1">
    <citation type="journal article" date="2021" name="PeerJ">
        <title>Extensive microbial diversity within the chicken gut microbiome revealed by metagenomics and culture.</title>
        <authorList>
            <person name="Gilroy R."/>
            <person name="Ravi A."/>
            <person name="Getino M."/>
            <person name="Pursley I."/>
            <person name="Horton D.L."/>
            <person name="Alikhan N.F."/>
            <person name="Baker D."/>
            <person name="Gharbi K."/>
            <person name="Hall N."/>
            <person name="Watson M."/>
            <person name="Adriaenssens E.M."/>
            <person name="Foster-Nyarko E."/>
            <person name="Jarju S."/>
            <person name="Secka A."/>
            <person name="Antonio M."/>
            <person name="Oren A."/>
            <person name="Chaudhuri R.R."/>
            <person name="La Ragione R."/>
            <person name="Hildebrand F."/>
            <person name="Pallen M.J."/>
        </authorList>
    </citation>
    <scope>NUCLEOTIDE SEQUENCE</scope>
    <source>
        <strain evidence="4">ChiGjej1B1-98</strain>
    </source>
</reference>
<feature type="compositionally biased region" description="Basic and acidic residues" evidence="1">
    <location>
        <begin position="12"/>
        <end position="21"/>
    </location>
</feature>
<keyword evidence="2" id="KW-0812">Transmembrane</keyword>
<feature type="region of interest" description="Disordered" evidence="1">
    <location>
        <begin position="562"/>
        <end position="644"/>
    </location>
</feature>
<evidence type="ECO:0000313" key="5">
    <source>
        <dbReference type="Proteomes" id="UP000824005"/>
    </source>
</evidence>
<dbReference type="SMART" id="SM00460">
    <property type="entry name" value="TGc"/>
    <property type="match status" value="1"/>
</dbReference>
<dbReference type="Pfam" id="PF01841">
    <property type="entry name" value="Transglut_core"/>
    <property type="match status" value="1"/>
</dbReference>
<dbReference type="AlphaFoldDB" id="A0A9D1YYQ1"/>
<dbReference type="InterPro" id="IPR021878">
    <property type="entry name" value="TgpA_N"/>
</dbReference>
<dbReference type="PANTHER" id="PTHR42736:SF1">
    <property type="entry name" value="PROTEIN-GLUTAMINE GAMMA-GLUTAMYLTRANSFERASE"/>
    <property type="match status" value="1"/>
</dbReference>
<feature type="compositionally biased region" description="Acidic residues" evidence="1">
    <location>
        <begin position="631"/>
        <end position="644"/>
    </location>
</feature>
<accession>A0A9D1YYQ1</accession>
<feature type="domain" description="Transglutaminase-like" evidence="3">
    <location>
        <begin position="487"/>
        <end position="557"/>
    </location>
</feature>
<reference evidence="4" key="2">
    <citation type="submission" date="2021-04" db="EMBL/GenBank/DDBJ databases">
        <authorList>
            <person name="Gilroy R."/>
        </authorList>
    </citation>
    <scope>NUCLEOTIDE SEQUENCE</scope>
    <source>
        <strain evidence="4">ChiGjej1B1-98</strain>
    </source>
</reference>
<dbReference type="PANTHER" id="PTHR42736">
    <property type="entry name" value="PROTEIN-GLUTAMINE GAMMA-GLUTAMYLTRANSFERASE"/>
    <property type="match status" value="1"/>
</dbReference>
<sequence length="787" mass="85467">MSASTGTHATRRQREEARSQGRNDLAVAPLLFALPLAGLITSAQVTGWSWIFAAALAVGVMVAIGTGVRVSGSDSLQTRALAWWLQAGALALILVLREALVSDWEPALSGTALWELLQSLGFSIGNGVWNMAWYTDLPFPEADSKTTVMVLAAGVLTLFNDFVLRVVRLPALAVAWMFLPALMPMAIRIDTQPLLLMPVSLLLVVALLTCGQRIRGARSNKTGLAIVAASAAIVLALPFVLPDPRGLSWRMPDLFTRSGWFAPASPVLSEDIDLASHLQRPDPVEIMRYSTSDGNPSYFRLTALSDTSQGGFTETPFDEDQISPYLTGTEPTFLTTGQYEFSAESTGFVTQYLPVPTNVTFIPGEQERVMGQDRVTDGVLLQPDAAELPIGYEWNGTATRTIPDPMVFEESSTEPRTWWGMFDSLPREVQELRPLAEEIVGDVGSEVAMMDRLVEWFRADDWQYSEEIPFAGFGSDPDGQWQALHAFLEERVGYCVHYASALAALALSLDIPARVAIGFLPGERQDDGSFSVTTNDMHAWTEVQLEGLGWVSYDVTPAILAGESRASDPGGNPFGPDGTAPTPRPTETESASPSPSDEASPTPTDSEEPSPSDSDDPNDTTDELRPSDEATPTDEDGEALEEEEAAPVPTAALVLLGVVLVVVLPVLIRGARRTLRRRAGVVGAWNEVLDTAVDVGIRIPPGATAAQIVLLLREHLPDDLARTLARMRLDAESASFGRRDAVLQPYDVAAVRAISRELWRQSTPFGVIVRRWLPPSLIPKRLRSMQT</sequence>
<evidence type="ECO:0000313" key="4">
    <source>
        <dbReference type="EMBL" id="HIY67761.1"/>
    </source>
</evidence>
<feature type="transmembrane region" description="Helical" evidence="2">
    <location>
        <begin position="21"/>
        <end position="41"/>
    </location>
</feature>
<dbReference type="Gene3D" id="3.10.620.30">
    <property type="match status" value="1"/>
</dbReference>
<evidence type="ECO:0000259" key="3">
    <source>
        <dbReference type="SMART" id="SM00460"/>
    </source>
</evidence>
<feature type="transmembrane region" description="Helical" evidence="2">
    <location>
        <begin position="47"/>
        <end position="68"/>
    </location>
</feature>
<keyword evidence="2" id="KW-0472">Membrane</keyword>
<feature type="region of interest" description="Disordered" evidence="1">
    <location>
        <begin position="1"/>
        <end position="21"/>
    </location>
</feature>
<feature type="compositionally biased region" description="Low complexity" evidence="1">
    <location>
        <begin position="588"/>
        <end position="604"/>
    </location>
</feature>
<keyword evidence="2" id="KW-1133">Transmembrane helix</keyword>
<dbReference type="SUPFAM" id="SSF54001">
    <property type="entry name" value="Cysteine proteinases"/>
    <property type="match status" value="1"/>
</dbReference>
<dbReference type="InterPro" id="IPR038765">
    <property type="entry name" value="Papain-like_cys_pep_sf"/>
</dbReference>
<dbReference type="Proteomes" id="UP000824005">
    <property type="component" value="Unassembled WGS sequence"/>
</dbReference>
<evidence type="ECO:0000256" key="2">
    <source>
        <dbReference type="SAM" id="Phobius"/>
    </source>
</evidence>
<dbReference type="Pfam" id="PF11992">
    <property type="entry name" value="TgpA_N"/>
    <property type="match status" value="1"/>
</dbReference>
<name>A0A9D1YYQ1_9MICO</name>
<evidence type="ECO:0000256" key="1">
    <source>
        <dbReference type="SAM" id="MobiDB-lite"/>
    </source>
</evidence>
<feature type="transmembrane region" description="Helical" evidence="2">
    <location>
        <begin position="146"/>
        <end position="164"/>
    </location>
</feature>
<dbReference type="InterPro" id="IPR002931">
    <property type="entry name" value="Transglutaminase-like"/>
</dbReference>
<proteinExistence type="predicted"/>
<comment type="caution">
    <text evidence="4">The sequence shown here is derived from an EMBL/GenBank/DDBJ whole genome shotgun (WGS) entry which is preliminary data.</text>
</comment>